<evidence type="ECO:0000313" key="4">
    <source>
        <dbReference type="Proteomes" id="UP000829992"/>
    </source>
</evidence>
<dbReference type="EMBL" id="CP097289">
    <property type="protein sequence ID" value="UQT61078.1"/>
    <property type="molecule type" value="Genomic_DNA"/>
</dbReference>
<dbReference type="PANTHER" id="PTHR46580:SF2">
    <property type="entry name" value="MAM DOMAIN-CONTAINING PROTEIN"/>
    <property type="match status" value="1"/>
</dbReference>
<dbReference type="PANTHER" id="PTHR46580">
    <property type="entry name" value="SENSOR KINASE-RELATED"/>
    <property type="match status" value="1"/>
</dbReference>
<sequence>MAGVLQVTERAVLDGAGHTLHRYGRLHVVAVPEDDSAVGQPGPEPDEKDGLTEAEALGLAALRLRESDTYRTAKERRPRAGETWDMPGCATSEGALSSSRGVTEGVQPHSTNSEYLEGSVAVGIVIVQGPTADLQFTDDEVVKIVAEVQEGLGFFAVTANPVAGISFAYDVQNVALTVPADPAAEDLEALWRDPTMKAIGHKAGAGGVRTYIEGLRERFSTRWTYCGFFVKYPIIKIAYAAVARTHVVMNPSIGYGPDNTDTVFAHETGHVFGCPDEYAAGPCDCGGSHGRYGLVNGNCETCAADGGIACLMKSNTFALCQYTPGHFGWAPSLLLRNYGYNAGSYRTERHLRFLARATSDRRLDIVGFAEDGVYLSPGQPGGRFETPRRVVTDFGYGSGWRVEKHVRLLADVTNRDGEDVVGFGDQGVWVALSNGDGTFQEAKFVLAELGYGSGWRVEKHPRFLGDITGDGCADLVGFGDQGVWTARSNGDGTFQEAKFVLAELGYETGWRVEKHPRFLADITGDGRADLVGFGDQGVWTALSNGDGTFQEAKFVLADLGFMSGWRVERHPRFLADLTRDSKADIVGFGEHGVWTAISNGDGSFQSPKFVINEFGYETGWRVEKHPRFLADITGDGQADVVGFGDEGVWVARSRGGGEFDTMGLVRPQFGYSAGGWRVPKHPRLMADTTGDGKADFVGFGNDGVFVARA</sequence>
<keyword evidence="1" id="KW-0732">Signal</keyword>
<dbReference type="InterPro" id="IPR013517">
    <property type="entry name" value="FG-GAP"/>
</dbReference>
<dbReference type="Pfam" id="PF13517">
    <property type="entry name" value="FG-GAP_3"/>
    <property type="match status" value="1"/>
</dbReference>
<proteinExistence type="predicted"/>
<keyword evidence="4" id="KW-1185">Reference proteome</keyword>
<dbReference type="InterPro" id="IPR028994">
    <property type="entry name" value="Integrin_alpha_N"/>
</dbReference>
<feature type="region of interest" description="Disordered" evidence="2">
    <location>
        <begin position="71"/>
        <end position="111"/>
    </location>
</feature>
<protein>
    <submittedName>
        <fullName evidence="3">FG-GAP-like repeat-containing protein</fullName>
    </submittedName>
</protein>
<accession>A0ABY4Q7T5</accession>
<gene>
    <name evidence="3" type="ORF">M4V62_41750</name>
</gene>
<evidence type="ECO:0000256" key="2">
    <source>
        <dbReference type="SAM" id="MobiDB-lite"/>
    </source>
</evidence>
<reference evidence="3 4" key="1">
    <citation type="submission" date="2022-05" db="EMBL/GenBank/DDBJ databases">
        <authorList>
            <person name="Zhou X."/>
            <person name="Li K."/>
            <person name="Man Y."/>
        </authorList>
    </citation>
    <scope>NUCLEOTIDE SEQUENCE [LARGE SCALE GENOMIC DNA]</scope>
    <source>
        <strain evidence="3 4">MS405</strain>
    </source>
</reference>
<organism evidence="3 4">
    <name type="scientific">Streptomyces durmitorensis</name>
    <dbReference type="NCBI Taxonomy" id="319947"/>
    <lineage>
        <taxon>Bacteria</taxon>
        <taxon>Bacillati</taxon>
        <taxon>Actinomycetota</taxon>
        <taxon>Actinomycetes</taxon>
        <taxon>Kitasatosporales</taxon>
        <taxon>Streptomycetaceae</taxon>
        <taxon>Streptomyces</taxon>
    </lineage>
</organism>
<dbReference type="SUPFAM" id="SSF69318">
    <property type="entry name" value="Integrin alpha N-terminal domain"/>
    <property type="match status" value="1"/>
</dbReference>
<name>A0ABY4Q7T5_9ACTN</name>
<evidence type="ECO:0000313" key="3">
    <source>
        <dbReference type="EMBL" id="UQT61078.1"/>
    </source>
</evidence>
<evidence type="ECO:0000256" key="1">
    <source>
        <dbReference type="ARBA" id="ARBA00022729"/>
    </source>
</evidence>
<dbReference type="Proteomes" id="UP000829992">
    <property type="component" value="Chromosome"/>
</dbReference>
<feature type="compositionally biased region" description="Basic and acidic residues" evidence="2">
    <location>
        <begin position="71"/>
        <end position="82"/>
    </location>
</feature>
<dbReference type="SUPFAM" id="SSF55486">
    <property type="entry name" value="Metalloproteases ('zincins'), catalytic domain"/>
    <property type="match status" value="1"/>
</dbReference>
<dbReference type="RefSeq" id="WP_249592410.1">
    <property type="nucleotide sequence ID" value="NZ_BAAAQL010000041.1"/>
</dbReference>